<dbReference type="GO" id="GO:0016740">
    <property type="term" value="F:transferase activity"/>
    <property type="evidence" value="ECO:0007669"/>
    <property type="project" value="UniProtKB-KW"/>
</dbReference>
<dbReference type="OrthoDB" id="9782422at2"/>
<dbReference type="SMART" id="SM00797">
    <property type="entry name" value="AHS2"/>
    <property type="match status" value="1"/>
</dbReference>
<proteinExistence type="predicted"/>
<accession>A0A4Y9QN50</accession>
<name>A0A4Y9QN50_9BACT</name>
<evidence type="ECO:0000259" key="4">
    <source>
        <dbReference type="SMART" id="SM00797"/>
    </source>
</evidence>
<dbReference type="Gene3D" id="2.40.100.10">
    <property type="entry name" value="Cyclophilin-like"/>
    <property type="match status" value="1"/>
</dbReference>
<feature type="domain" description="Carboxyltransferase" evidence="4">
    <location>
        <begin position="29"/>
        <end position="290"/>
    </location>
</feature>
<evidence type="ECO:0000256" key="2">
    <source>
        <dbReference type="ARBA" id="ARBA00022801"/>
    </source>
</evidence>
<keyword evidence="2" id="KW-0378">Hydrolase</keyword>
<keyword evidence="3" id="KW-0067">ATP-binding</keyword>
<organism evidence="5 6">
    <name type="scientific">Algoriphagus kandeliae</name>
    <dbReference type="NCBI Taxonomy" id="2562278"/>
    <lineage>
        <taxon>Bacteria</taxon>
        <taxon>Pseudomonadati</taxon>
        <taxon>Bacteroidota</taxon>
        <taxon>Cytophagia</taxon>
        <taxon>Cytophagales</taxon>
        <taxon>Cyclobacteriaceae</taxon>
        <taxon>Algoriphagus</taxon>
    </lineage>
</organism>
<comment type="caution">
    <text evidence="5">The sequence shown here is derived from an EMBL/GenBank/DDBJ whole genome shotgun (WGS) entry which is preliminary data.</text>
</comment>
<keyword evidence="5" id="KW-0808">Transferase</keyword>
<keyword evidence="1" id="KW-0547">Nucleotide-binding</keyword>
<evidence type="ECO:0000313" key="5">
    <source>
        <dbReference type="EMBL" id="TFV92343.1"/>
    </source>
</evidence>
<sequence>MSKKQSFIQVIKTGPGTKIRDLGRMGYAKYGVPQSGPADLQALVWINHLLKNHPNDAVLEITQPGLKLQFESRSTICLAGAKAEIKLNGELVNSSGILEIPPLSILEVGKFQLGSILYLGIHLGFQTPVRLGSRSFARGITDQEFIRSGDQIIYFSYSEKSPSKLNSRAKWDLEYLKSEKIKAYTGPEFDLLSEDQKHQIKNQRFTLSQLKNGMAVQLEELILNELGSIYTAPVFPGTVQLTHGGKLICLLQDAQVTGGYPRILQIHQDDLRILAQKNPNQQIRFQLIKS</sequence>
<dbReference type="GO" id="GO:0016787">
    <property type="term" value="F:hydrolase activity"/>
    <property type="evidence" value="ECO:0007669"/>
    <property type="project" value="UniProtKB-KW"/>
</dbReference>
<dbReference type="PANTHER" id="PTHR43309:SF3">
    <property type="entry name" value="5-OXOPROLINASE SUBUNIT C"/>
    <property type="match status" value="1"/>
</dbReference>
<dbReference type="PANTHER" id="PTHR43309">
    <property type="entry name" value="5-OXOPROLINASE SUBUNIT C"/>
    <property type="match status" value="1"/>
</dbReference>
<dbReference type="Pfam" id="PF02626">
    <property type="entry name" value="CT_A_B"/>
    <property type="match status" value="1"/>
</dbReference>
<keyword evidence="6" id="KW-1185">Reference proteome</keyword>
<reference evidence="5 6" key="1">
    <citation type="submission" date="2019-03" db="EMBL/GenBank/DDBJ databases">
        <title>Algoriphagus sp. nov, a new strain isolated from root system soil of mangrove plant Kandelia.</title>
        <authorList>
            <person name="Yin Q."/>
            <person name="Wang K."/>
            <person name="Song Z."/>
        </authorList>
    </citation>
    <scope>NUCLEOTIDE SEQUENCE [LARGE SCALE GENOMIC DNA]</scope>
    <source>
        <strain evidence="5 6">XY-J91</strain>
    </source>
</reference>
<dbReference type="Proteomes" id="UP000297647">
    <property type="component" value="Unassembled WGS sequence"/>
</dbReference>
<gene>
    <name evidence="5" type="ORF">E4S40_15980</name>
</gene>
<evidence type="ECO:0000313" key="6">
    <source>
        <dbReference type="Proteomes" id="UP000297647"/>
    </source>
</evidence>
<dbReference type="RefSeq" id="WP_135076573.1">
    <property type="nucleotide sequence ID" value="NZ_SPSB01000005.1"/>
</dbReference>
<dbReference type="InterPro" id="IPR052708">
    <property type="entry name" value="PxpC"/>
</dbReference>
<protein>
    <submittedName>
        <fullName evidence="5">Biotin-dependent carboxyltransferase</fullName>
    </submittedName>
</protein>
<dbReference type="EMBL" id="SPSB01000005">
    <property type="protein sequence ID" value="TFV92343.1"/>
    <property type="molecule type" value="Genomic_DNA"/>
</dbReference>
<dbReference type="GO" id="GO:0005524">
    <property type="term" value="F:ATP binding"/>
    <property type="evidence" value="ECO:0007669"/>
    <property type="project" value="UniProtKB-KW"/>
</dbReference>
<dbReference type="AlphaFoldDB" id="A0A4Y9QN50"/>
<dbReference type="InterPro" id="IPR003778">
    <property type="entry name" value="CT_A_B"/>
</dbReference>
<evidence type="ECO:0000256" key="3">
    <source>
        <dbReference type="ARBA" id="ARBA00022840"/>
    </source>
</evidence>
<evidence type="ECO:0000256" key="1">
    <source>
        <dbReference type="ARBA" id="ARBA00022741"/>
    </source>
</evidence>
<dbReference type="InterPro" id="IPR029000">
    <property type="entry name" value="Cyclophilin-like_dom_sf"/>
</dbReference>